<gene>
    <name evidence="2" type="primary">GR2</name>
</gene>
<dbReference type="SUPFAM" id="SSF56672">
    <property type="entry name" value="DNA/RNA polymerases"/>
    <property type="match status" value="1"/>
</dbReference>
<sequence length="770" mass="88940">DWKLYKEMLHTAFINPVSINNIQEKYDFFINTINVAANHSIPAIKICTDPTSKFKPKHYWNPEISRSIAQRRLALKVFRHNPTPENLTLLELKICETKRLICKYKSQGWNQFCNSIDESTSLSEMWRRMRWMKGYRKCQFQASDEQKAEMLCSLAPDSVVPQMPSFNSMNMCLETDFNMDEMTKCMKKKDTAPGNDLITYSMLYNLPTNAKTYLLDIYNDILNQGSVPLQWRYVKIYPIPKANNTHGNVSQTPKLRPIALMSCVNKIFHVMITKRLEWYVEKNKILSHKTTGFRRAQSTTDNLVRLISYIQVGFSKKRSTLACFLDIDNAYNNISINKVANTLEELNVGSKLSRYIWTYLSERRLLIDIDYGSDSRSLCRWTSKGIGQGDPLSPLLFNIVTHKICHNITDVIMSQYADDFVLYTSSNRLCDSADIMQNALNSIFTILQDIGLQLSGSKSKYFIFSRGYRQQEVQLQINNVILGSAENIKYLGVWLDRALRWRKHVNEVVQKTQKFMNLLKLLSGPSWGIHPNHLRRLYIALIRSRIDYCSFLFDNSAKMHVHKLDIVQNQGLRIIGGFLRSTPVHVMECELSAPPLFVRRYYLAAKYISKAKSWTNNETINVVNELSTLCTNRYWHNKKKPLLAIVYNDTKDDCIDNSNPLKMFTLDTWVTKIQTLETININLDCISSSKSKYHADILKNSVLEELSNKYNGWHKIYTDGSKSANGIGAAFFDPCFNNSGSYKINDMNICIMTAELTAILEALWYIKGRN</sequence>
<feature type="domain" description="Reverse transcriptase" evidence="1">
    <location>
        <begin position="220"/>
        <end position="495"/>
    </location>
</feature>
<evidence type="ECO:0000313" key="2">
    <source>
        <dbReference type="EMBL" id="ALM26252.1"/>
    </source>
</evidence>
<reference evidence="2" key="1">
    <citation type="journal article" date="2016" name="PLoS ONE">
        <title>Identification of Putative Chemosensory Receptor Genes from the Athetis dissimilis Antennal Transcriptome.</title>
        <authorList>
            <person name="Dong J."/>
            <person name="Song Y."/>
            <person name="Li W."/>
            <person name="Shi J."/>
            <person name="Wang Z."/>
        </authorList>
    </citation>
    <scope>NUCLEOTIDE SEQUENCE</scope>
    <source>
        <tissue evidence="2">Antenna</tissue>
    </source>
</reference>
<protein>
    <submittedName>
        <fullName evidence="2">Gustatory receptor 2</fullName>
    </submittedName>
</protein>
<dbReference type="InterPro" id="IPR052560">
    <property type="entry name" value="RdDP_mobile_element"/>
</dbReference>
<feature type="non-terminal residue" evidence="2">
    <location>
        <position position="1"/>
    </location>
</feature>
<dbReference type="PANTHER" id="PTHR36688">
    <property type="entry name" value="ENDO/EXONUCLEASE/PHOSPHATASE DOMAIN-CONTAINING PROTEIN"/>
    <property type="match status" value="1"/>
</dbReference>
<keyword evidence="2" id="KW-0675">Receptor</keyword>
<dbReference type="Pfam" id="PF00078">
    <property type="entry name" value="RVT_1"/>
    <property type="match status" value="1"/>
</dbReference>
<name>A0A0S1TR39_ATHDI</name>
<dbReference type="EMBL" id="KR674129">
    <property type="protein sequence ID" value="ALM26252.1"/>
    <property type="molecule type" value="mRNA"/>
</dbReference>
<accession>A0A0S1TR39</accession>
<dbReference type="InterPro" id="IPR000477">
    <property type="entry name" value="RT_dom"/>
</dbReference>
<dbReference type="PROSITE" id="PS50878">
    <property type="entry name" value="RT_POL"/>
    <property type="match status" value="1"/>
</dbReference>
<dbReference type="PANTHER" id="PTHR36688:SF2">
    <property type="entry name" value="ENDONUCLEASE_EXONUCLEASE_PHOSPHATASE DOMAIN-CONTAINING PROTEIN"/>
    <property type="match status" value="1"/>
</dbReference>
<feature type="non-terminal residue" evidence="2">
    <location>
        <position position="770"/>
    </location>
</feature>
<dbReference type="GO" id="GO:0071897">
    <property type="term" value="P:DNA biosynthetic process"/>
    <property type="evidence" value="ECO:0007669"/>
    <property type="project" value="UniProtKB-ARBA"/>
</dbReference>
<dbReference type="InterPro" id="IPR043502">
    <property type="entry name" value="DNA/RNA_pol_sf"/>
</dbReference>
<dbReference type="CDD" id="cd01650">
    <property type="entry name" value="RT_nLTR_like"/>
    <property type="match status" value="1"/>
</dbReference>
<organism evidence="2">
    <name type="scientific">Athetis dissimilis</name>
    <name type="common">Moth</name>
    <name type="synonym">Proxenus dissimilis</name>
    <dbReference type="NCBI Taxonomy" id="1737331"/>
    <lineage>
        <taxon>Eukaryota</taxon>
        <taxon>Metazoa</taxon>
        <taxon>Ecdysozoa</taxon>
        <taxon>Arthropoda</taxon>
        <taxon>Hexapoda</taxon>
        <taxon>Insecta</taxon>
        <taxon>Pterygota</taxon>
        <taxon>Neoptera</taxon>
        <taxon>Endopterygota</taxon>
        <taxon>Lepidoptera</taxon>
        <taxon>Glossata</taxon>
        <taxon>Ditrysia</taxon>
        <taxon>Noctuoidea</taxon>
        <taxon>Noctuidae</taxon>
        <taxon>Noctuinae</taxon>
        <taxon>Athetis</taxon>
    </lineage>
</organism>
<evidence type="ECO:0000259" key="1">
    <source>
        <dbReference type="PROSITE" id="PS50878"/>
    </source>
</evidence>
<dbReference type="AlphaFoldDB" id="A0A0S1TR39"/>
<proteinExistence type="evidence at transcript level"/>